<evidence type="ECO:0000259" key="4">
    <source>
        <dbReference type="Pfam" id="PF00852"/>
    </source>
</evidence>
<protein>
    <recommendedName>
        <fullName evidence="4">Fucosyltransferase C-terminal domain-containing protein</fullName>
    </recommendedName>
</protein>
<dbReference type="InterPro" id="IPR038577">
    <property type="entry name" value="GT10-like_C_sf"/>
</dbReference>
<dbReference type="Pfam" id="PF00852">
    <property type="entry name" value="Glyco_transf_10"/>
    <property type="match status" value="1"/>
</dbReference>
<dbReference type="InterPro" id="IPR055270">
    <property type="entry name" value="Glyco_tran_10_C"/>
</dbReference>
<keyword evidence="2" id="KW-0328">Glycosyltransferase</keyword>
<evidence type="ECO:0000313" key="5">
    <source>
        <dbReference type="EMBL" id="QHT88082.1"/>
    </source>
</evidence>
<organism evidence="5">
    <name type="scientific">viral metagenome</name>
    <dbReference type="NCBI Taxonomy" id="1070528"/>
    <lineage>
        <taxon>unclassified sequences</taxon>
        <taxon>metagenomes</taxon>
        <taxon>organismal metagenomes</taxon>
    </lineage>
</organism>
<keyword evidence="3" id="KW-0808">Transferase</keyword>
<evidence type="ECO:0000256" key="1">
    <source>
        <dbReference type="ARBA" id="ARBA00008919"/>
    </source>
</evidence>
<sequence>MIVSRINVNVYFVNINDFKKYFIKIKMKIYFNNFWDHNKNICKFNFWKHLFNKFYYSFTDNIKDADIVIYSIFYNNKPLEIHKNKKNIFITFEPLHTNLEYFDLNISHEINKKNTHDSKNIICSPQMLLSIYNNEIPRSLFLNNRPIRTNIPNKFCCFITRVEKPERIHFFHELSKYKQVDSLGECLNNTGIYAPHDRYEFEKMVSQYKFIITFENCQKDMYITEKILHGYYSMSIPIYWGSKNIHNYFNSNSFIYIDNYDQSSILKAINRIIEIDNNNELYLDIVNQPVFSIDIDEHFNHITNKIRDNLKE</sequence>
<dbReference type="PANTHER" id="PTHR11929:SF194">
    <property type="entry name" value="ALPHA-(1,3)-FUCOSYLTRANSFERASE 10"/>
    <property type="match status" value="1"/>
</dbReference>
<dbReference type="SUPFAM" id="SSF53756">
    <property type="entry name" value="UDP-Glycosyltransferase/glycogen phosphorylase"/>
    <property type="match status" value="1"/>
</dbReference>
<dbReference type="GO" id="GO:0016020">
    <property type="term" value="C:membrane"/>
    <property type="evidence" value="ECO:0007669"/>
    <property type="project" value="InterPro"/>
</dbReference>
<evidence type="ECO:0000256" key="2">
    <source>
        <dbReference type="ARBA" id="ARBA00022676"/>
    </source>
</evidence>
<evidence type="ECO:0000256" key="3">
    <source>
        <dbReference type="ARBA" id="ARBA00022679"/>
    </source>
</evidence>
<dbReference type="GO" id="GO:0046920">
    <property type="term" value="F:alpha-(1-&gt;3)-fucosyltransferase activity"/>
    <property type="evidence" value="ECO:0007669"/>
    <property type="project" value="TreeGrafter"/>
</dbReference>
<comment type="similarity">
    <text evidence="1">Belongs to the glycosyltransferase 10 family.</text>
</comment>
<dbReference type="AlphaFoldDB" id="A0A6C0I5M3"/>
<accession>A0A6C0I5M3</accession>
<dbReference type="Gene3D" id="3.40.50.11660">
    <property type="entry name" value="Glycosyl transferase family 10, C-terminal domain"/>
    <property type="match status" value="1"/>
</dbReference>
<reference evidence="5" key="1">
    <citation type="journal article" date="2020" name="Nature">
        <title>Giant virus diversity and host interactions through global metagenomics.</title>
        <authorList>
            <person name="Schulz F."/>
            <person name="Roux S."/>
            <person name="Paez-Espino D."/>
            <person name="Jungbluth S."/>
            <person name="Walsh D.A."/>
            <person name="Denef V.J."/>
            <person name="McMahon K.D."/>
            <person name="Konstantinidis K.T."/>
            <person name="Eloe-Fadrosh E.A."/>
            <person name="Kyrpides N.C."/>
            <person name="Woyke T."/>
        </authorList>
    </citation>
    <scope>NUCLEOTIDE SEQUENCE</scope>
    <source>
        <strain evidence="5">GVMAG-M-3300023184-24</strain>
    </source>
</reference>
<dbReference type="PANTHER" id="PTHR11929">
    <property type="entry name" value="ALPHA- 1,3 -FUCOSYLTRANSFERASE"/>
    <property type="match status" value="1"/>
</dbReference>
<name>A0A6C0I5M3_9ZZZZ</name>
<proteinExistence type="inferred from homology"/>
<dbReference type="InterPro" id="IPR001503">
    <property type="entry name" value="Glyco_trans_10"/>
</dbReference>
<feature type="domain" description="Fucosyltransferase C-terminal" evidence="4">
    <location>
        <begin position="163"/>
        <end position="283"/>
    </location>
</feature>
<dbReference type="EMBL" id="MN740109">
    <property type="protein sequence ID" value="QHT88082.1"/>
    <property type="molecule type" value="Genomic_DNA"/>
</dbReference>